<dbReference type="AlphaFoldDB" id="A0A1F5YGH1"/>
<sequence length="67" mass="7155">MQCNIGSADKAVRIVLGLAIIGAGLYFKSWWGAIGVLPLTTAIIGYCPAYPPFGINTTKKKKEQTAQ</sequence>
<feature type="transmembrane region" description="Helical" evidence="1">
    <location>
        <begin position="33"/>
        <end position="53"/>
    </location>
</feature>
<feature type="domain" description="Inner membrane protein YgaP-like transmembrane" evidence="2">
    <location>
        <begin position="1"/>
        <end position="61"/>
    </location>
</feature>
<evidence type="ECO:0000256" key="1">
    <source>
        <dbReference type="SAM" id="Phobius"/>
    </source>
</evidence>
<name>A0A1F5YGH1_9BACT</name>
<organism evidence="3 4">
    <name type="scientific">Candidatus Glassbacteria bacterium GWA2_58_10</name>
    <dbReference type="NCBI Taxonomy" id="1817865"/>
    <lineage>
        <taxon>Bacteria</taxon>
        <taxon>Candidatus Glassiibacteriota</taxon>
    </lineage>
</organism>
<feature type="transmembrane region" description="Helical" evidence="1">
    <location>
        <begin position="12"/>
        <end position="27"/>
    </location>
</feature>
<proteinExistence type="predicted"/>
<reference evidence="3 4" key="1">
    <citation type="journal article" date="2016" name="Nat. Commun.">
        <title>Thousands of microbial genomes shed light on interconnected biogeochemical processes in an aquifer system.</title>
        <authorList>
            <person name="Anantharaman K."/>
            <person name="Brown C.T."/>
            <person name="Hug L.A."/>
            <person name="Sharon I."/>
            <person name="Castelle C.J."/>
            <person name="Probst A.J."/>
            <person name="Thomas B.C."/>
            <person name="Singh A."/>
            <person name="Wilkins M.J."/>
            <person name="Karaoz U."/>
            <person name="Brodie E.L."/>
            <person name="Williams K.H."/>
            <person name="Hubbard S.S."/>
            <person name="Banfield J.F."/>
        </authorList>
    </citation>
    <scope>NUCLEOTIDE SEQUENCE [LARGE SCALE GENOMIC DNA]</scope>
</reference>
<dbReference type="Pfam" id="PF11127">
    <property type="entry name" value="YgaP-like_TM"/>
    <property type="match status" value="1"/>
</dbReference>
<keyword evidence="1" id="KW-0812">Transmembrane</keyword>
<dbReference type="EMBL" id="MFIV01000032">
    <property type="protein sequence ID" value="OGF99270.1"/>
    <property type="molecule type" value="Genomic_DNA"/>
</dbReference>
<comment type="caution">
    <text evidence="3">The sequence shown here is derived from an EMBL/GenBank/DDBJ whole genome shotgun (WGS) entry which is preliminary data.</text>
</comment>
<evidence type="ECO:0000313" key="3">
    <source>
        <dbReference type="EMBL" id="OGF99270.1"/>
    </source>
</evidence>
<evidence type="ECO:0000313" key="4">
    <source>
        <dbReference type="Proteomes" id="UP000176992"/>
    </source>
</evidence>
<evidence type="ECO:0000259" key="2">
    <source>
        <dbReference type="Pfam" id="PF11127"/>
    </source>
</evidence>
<dbReference type="Proteomes" id="UP000176992">
    <property type="component" value="Unassembled WGS sequence"/>
</dbReference>
<keyword evidence="1" id="KW-0472">Membrane</keyword>
<keyword evidence="1" id="KW-1133">Transmembrane helix</keyword>
<dbReference type="InterPro" id="IPR021309">
    <property type="entry name" value="YgaP-like_TM"/>
</dbReference>
<protein>
    <recommendedName>
        <fullName evidence="2">Inner membrane protein YgaP-like transmembrane domain-containing protein</fullName>
    </recommendedName>
</protein>
<gene>
    <name evidence="3" type="ORF">A2Z86_01820</name>
</gene>
<accession>A0A1F5YGH1</accession>